<dbReference type="RefSeq" id="WP_084653348.1">
    <property type="nucleotide sequence ID" value="NZ_MIPT01000001.1"/>
</dbReference>
<feature type="transmembrane region" description="Helical" evidence="6">
    <location>
        <begin position="117"/>
        <end position="134"/>
    </location>
</feature>
<proteinExistence type="predicted"/>
<keyword evidence="2" id="KW-1003">Cell membrane</keyword>
<evidence type="ECO:0000256" key="3">
    <source>
        <dbReference type="ARBA" id="ARBA00022692"/>
    </source>
</evidence>
<dbReference type="AlphaFoldDB" id="A0A1S1HIB5"/>
<feature type="transmembrane region" description="Helical" evidence="6">
    <location>
        <begin position="229"/>
        <end position="250"/>
    </location>
</feature>
<dbReference type="EMBL" id="MIPT01000001">
    <property type="protein sequence ID" value="OHT21798.1"/>
    <property type="molecule type" value="Genomic_DNA"/>
</dbReference>
<evidence type="ECO:0000256" key="6">
    <source>
        <dbReference type="SAM" id="Phobius"/>
    </source>
</evidence>
<comment type="caution">
    <text evidence="8">The sequence shown here is derived from an EMBL/GenBank/DDBJ whole genome shotgun (WGS) entry which is preliminary data.</text>
</comment>
<feature type="transmembrane region" description="Helical" evidence="6">
    <location>
        <begin position="89"/>
        <end position="110"/>
    </location>
</feature>
<dbReference type="GO" id="GO:0006825">
    <property type="term" value="P:copper ion transport"/>
    <property type="evidence" value="ECO:0007669"/>
    <property type="project" value="InterPro"/>
</dbReference>
<keyword evidence="3 6" id="KW-0812">Transmembrane</keyword>
<evidence type="ECO:0000259" key="7">
    <source>
        <dbReference type="Pfam" id="PF05425"/>
    </source>
</evidence>
<comment type="subcellular location">
    <subcellularLocation>
        <location evidence="1">Cell membrane</location>
        <topology evidence="1">Multi-pass membrane protein</topology>
    </subcellularLocation>
</comment>
<keyword evidence="4 6" id="KW-1133">Transmembrane helix</keyword>
<dbReference type="PANTHER" id="PTHR34820">
    <property type="entry name" value="INNER MEMBRANE PROTEIN YEBZ"/>
    <property type="match status" value="1"/>
</dbReference>
<evidence type="ECO:0000313" key="8">
    <source>
        <dbReference type="EMBL" id="OHT21798.1"/>
    </source>
</evidence>
<feature type="transmembrane region" description="Helical" evidence="6">
    <location>
        <begin position="12"/>
        <end position="31"/>
    </location>
</feature>
<keyword evidence="5 6" id="KW-0472">Membrane</keyword>
<dbReference type="PANTHER" id="PTHR34820:SF4">
    <property type="entry name" value="INNER MEMBRANE PROTEIN YEBZ"/>
    <property type="match status" value="1"/>
</dbReference>
<dbReference type="GO" id="GO:0005886">
    <property type="term" value="C:plasma membrane"/>
    <property type="evidence" value="ECO:0007669"/>
    <property type="project" value="UniProtKB-SubCell"/>
</dbReference>
<dbReference type="Proteomes" id="UP000179467">
    <property type="component" value="Unassembled WGS sequence"/>
</dbReference>
<evidence type="ECO:0000256" key="2">
    <source>
        <dbReference type="ARBA" id="ARBA00022475"/>
    </source>
</evidence>
<accession>A0A1S1HIB5</accession>
<feature type="transmembrane region" description="Helical" evidence="6">
    <location>
        <begin position="154"/>
        <end position="174"/>
    </location>
</feature>
<name>A0A1S1HIB5_9SPHN</name>
<evidence type="ECO:0000313" key="9">
    <source>
        <dbReference type="Proteomes" id="UP000179467"/>
    </source>
</evidence>
<organism evidence="8 9">
    <name type="scientific">Edaphosphingomonas haloaromaticamans</name>
    <dbReference type="NCBI Taxonomy" id="653954"/>
    <lineage>
        <taxon>Bacteria</taxon>
        <taxon>Pseudomonadati</taxon>
        <taxon>Pseudomonadota</taxon>
        <taxon>Alphaproteobacteria</taxon>
        <taxon>Sphingomonadales</taxon>
        <taxon>Rhizorhabdaceae</taxon>
        <taxon>Edaphosphingomonas</taxon>
    </lineage>
</organism>
<sequence>MSEGPIIAVRFRLFAIEGLLFGVPLFGLYALRAPQRGLIPFRAWLVPLSLCAAGLNIVGFALLLASMSGTSIDGLDLELARSILLNTPVGWAFALRLAATMLALCLALLAPARRTDTMAGVAALSGIALASLVLNGQGVATEGALAWPHLVSDIAHLMAAGAWIGAIACLLFIVGRPTASLFDLAVAQRSLNGFGIVGSIVVALLIATGMVNGLTVLGAQPFSPPFGSTYMVLMGGKLALFSLMLALAALHRFRLVPAIERASGLENGAGADRGYHRCGVRRRSPDPWTGCVARNPGARLVTGFSAPSHGNACHQASPLPEGTPHVGS</sequence>
<evidence type="ECO:0000256" key="4">
    <source>
        <dbReference type="ARBA" id="ARBA00022989"/>
    </source>
</evidence>
<evidence type="ECO:0000256" key="5">
    <source>
        <dbReference type="ARBA" id="ARBA00023136"/>
    </source>
</evidence>
<feature type="domain" description="Copper resistance protein D" evidence="7">
    <location>
        <begin position="189"/>
        <end position="268"/>
    </location>
</feature>
<dbReference type="InterPro" id="IPR008457">
    <property type="entry name" value="Cu-R_CopD_dom"/>
</dbReference>
<protein>
    <submittedName>
        <fullName evidence="8">Copper resistance protein D</fullName>
    </submittedName>
</protein>
<evidence type="ECO:0000256" key="1">
    <source>
        <dbReference type="ARBA" id="ARBA00004651"/>
    </source>
</evidence>
<feature type="transmembrane region" description="Helical" evidence="6">
    <location>
        <begin position="43"/>
        <end position="69"/>
    </location>
</feature>
<dbReference type="InterPro" id="IPR032694">
    <property type="entry name" value="CopC/D"/>
</dbReference>
<gene>
    <name evidence="8" type="primary">copD_2</name>
    <name evidence="8" type="ORF">BHE75_03809</name>
</gene>
<dbReference type="Pfam" id="PF05425">
    <property type="entry name" value="CopD"/>
    <property type="match status" value="1"/>
</dbReference>
<feature type="transmembrane region" description="Helical" evidence="6">
    <location>
        <begin position="194"/>
        <end position="217"/>
    </location>
</feature>
<reference evidence="8 9" key="1">
    <citation type="submission" date="2016-09" db="EMBL/GenBank/DDBJ databases">
        <title>Metabolic pathway, cell adaptation mechanisms and a novel monoxygenase revealed through proteogenomic-transcription analysis of a Sphingomonas haloaromaticamans strain degrading the fungicide ortho-phenylphenol.</title>
        <authorList>
            <person name="Perruchon C."/>
            <person name="Papadopoulou E.S."/>
            <person name="Rousidou C."/>
            <person name="Vasileiadis S."/>
            <person name="Tanou G."/>
            <person name="Amoutzias G."/>
            <person name="Molassiotis A."/>
            <person name="Karpouzas D.G."/>
        </authorList>
    </citation>
    <scope>NUCLEOTIDE SEQUENCE [LARGE SCALE GENOMIC DNA]</scope>
    <source>
        <strain evidence="8 9">P3</strain>
    </source>
</reference>
<dbReference type="OrthoDB" id="6053803at2"/>
<keyword evidence="9" id="KW-1185">Reference proteome</keyword>